<dbReference type="EMBL" id="KV425561">
    <property type="protein sequence ID" value="KZT27520.1"/>
    <property type="molecule type" value="Genomic_DNA"/>
</dbReference>
<gene>
    <name evidence="2" type="ORF">NEOLEDRAFT_92273</name>
</gene>
<name>A0A165U1Z4_9AGAM</name>
<accession>A0A165U1Z4</accession>
<evidence type="ECO:0000313" key="3">
    <source>
        <dbReference type="Proteomes" id="UP000076761"/>
    </source>
</evidence>
<dbReference type="Proteomes" id="UP000076761">
    <property type="component" value="Unassembled WGS sequence"/>
</dbReference>
<keyword evidence="3" id="KW-1185">Reference proteome</keyword>
<proteinExistence type="predicted"/>
<dbReference type="InParanoid" id="A0A165U1Z4"/>
<reference evidence="2 3" key="1">
    <citation type="journal article" date="2016" name="Mol. Biol. Evol.">
        <title>Comparative Genomics of Early-Diverging Mushroom-Forming Fungi Provides Insights into the Origins of Lignocellulose Decay Capabilities.</title>
        <authorList>
            <person name="Nagy L.G."/>
            <person name="Riley R."/>
            <person name="Tritt A."/>
            <person name="Adam C."/>
            <person name="Daum C."/>
            <person name="Floudas D."/>
            <person name="Sun H."/>
            <person name="Yadav J.S."/>
            <person name="Pangilinan J."/>
            <person name="Larsson K.H."/>
            <person name="Matsuura K."/>
            <person name="Barry K."/>
            <person name="Labutti K."/>
            <person name="Kuo R."/>
            <person name="Ohm R.A."/>
            <person name="Bhattacharya S.S."/>
            <person name="Shirouzu T."/>
            <person name="Yoshinaga Y."/>
            <person name="Martin F.M."/>
            <person name="Grigoriev I.V."/>
            <person name="Hibbett D.S."/>
        </authorList>
    </citation>
    <scope>NUCLEOTIDE SEQUENCE [LARGE SCALE GENOMIC DNA]</scope>
    <source>
        <strain evidence="2 3">HHB14362 ss-1</strain>
    </source>
</reference>
<sequence length="294" mass="32718">MCSRNAEQYSTAGTRDNVFSSARSSRFRKGRRADLHGQLSSSGSISLACLRHNSYHAFGGIASLENQVHIPQSALLYCAILDSIQYPVPGSSRHQHKDSAVGICRHWFWYRGFTGPFTISTAGEALFLIRIYALYGQSRKVLLVIGPLYLSKLVICCSNSFTSWLPSKCSSSCGLVLVILEVGSVSATPRPPDYPIPGCLATLPRYVNLSYMSWGISMTASCIYFLLTLYKFIISLRPAGEPVSGITDIFIIFESRRFAPVFYLFVRDGTFYFFVIFGKSEWQTTKSLPLTILS</sequence>
<keyword evidence="1" id="KW-0472">Membrane</keyword>
<keyword evidence="1" id="KW-1133">Transmembrane helix</keyword>
<evidence type="ECO:0000313" key="2">
    <source>
        <dbReference type="EMBL" id="KZT27520.1"/>
    </source>
</evidence>
<evidence type="ECO:0000256" key="1">
    <source>
        <dbReference type="SAM" id="Phobius"/>
    </source>
</evidence>
<dbReference type="OrthoDB" id="2638860at2759"/>
<dbReference type="AlphaFoldDB" id="A0A165U1Z4"/>
<keyword evidence="1" id="KW-0812">Transmembrane</keyword>
<feature type="transmembrane region" description="Helical" evidence="1">
    <location>
        <begin position="107"/>
        <end position="129"/>
    </location>
</feature>
<organism evidence="2 3">
    <name type="scientific">Neolentinus lepideus HHB14362 ss-1</name>
    <dbReference type="NCBI Taxonomy" id="1314782"/>
    <lineage>
        <taxon>Eukaryota</taxon>
        <taxon>Fungi</taxon>
        <taxon>Dikarya</taxon>
        <taxon>Basidiomycota</taxon>
        <taxon>Agaricomycotina</taxon>
        <taxon>Agaricomycetes</taxon>
        <taxon>Gloeophyllales</taxon>
        <taxon>Gloeophyllaceae</taxon>
        <taxon>Neolentinus</taxon>
    </lineage>
</organism>
<protein>
    <submittedName>
        <fullName evidence="2">Uncharacterized protein</fullName>
    </submittedName>
</protein>
<feature type="transmembrane region" description="Helical" evidence="1">
    <location>
        <begin position="211"/>
        <end position="230"/>
    </location>
</feature>